<keyword evidence="15" id="KW-1185">Reference proteome</keyword>
<dbReference type="InterPro" id="IPR023458">
    <property type="entry name" value="Met-tRNA_ligase_1"/>
</dbReference>
<dbReference type="RefSeq" id="XP_052905055.1">
    <property type="nucleotide sequence ID" value="XM_053048295.1"/>
</dbReference>
<dbReference type="NCBIfam" id="TIGR00398">
    <property type="entry name" value="metG"/>
    <property type="match status" value="1"/>
</dbReference>
<dbReference type="SUPFAM" id="SSF52374">
    <property type="entry name" value="Nucleotidylyl transferase"/>
    <property type="match status" value="1"/>
</dbReference>
<dbReference type="GeneID" id="77675620"/>
<dbReference type="GO" id="GO:0004825">
    <property type="term" value="F:methionine-tRNA ligase activity"/>
    <property type="evidence" value="ECO:0007669"/>
    <property type="project" value="UniProtKB-EC"/>
</dbReference>
<evidence type="ECO:0000259" key="12">
    <source>
        <dbReference type="Pfam" id="PF09334"/>
    </source>
</evidence>
<dbReference type="InterPro" id="IPR015413">
    <property type="entry name" value="Methionyl/Leucyl_tRNA_Synth"/>
</dbReference>
<dbReference type="AlphaFoldDB" id="A0A086J2Y2"/>
<evidence type="ECO:0000313" key="15">
    <source>
        <dbReference type="Proteomes" id="UP000054524"/>
    </source>
</evidence>
<dbReference type="PANTHER" id="PTHR45765:SF1">
    <property type="entry name" value="METHIONINE--TRNA LIGASE, CYTOPLASMIC"/>
    <property type="match status" value="1"/>
</dbReference>
<comment type="similarity">
    <text evidence="2 11">Belongs to the class-I aminoacyl-tRNA synthetase family.</text>
</comment>
<reference evidence="14 15" key="1">
    <citation type="journal article" date="2014" name="Genome Announc.">
        <title>Genome Sequence of the Microsporidian Species Nematocida sp1 Strain ERTm6 (ATCC PRA-372).</title>
        <authorList>
            <person name="Bakowski M.A."/>
            <person name="Priest M."/>
            <person name="Young S."/>
            <person name="Cuomo C.A."/>
            <person name="Troemel E.R."/>
        </authorList>
    </citation>
    <scope>NUCLEOTIDE SEQUENCE [LARGE SCALE GENOMIC DNA]</scope>
    <source>
        <strain evidence="14 15">ERTm6</strain>
    </source>
</reference>
<dbReference type="Proteomes" id="UP000054524">
    <property type="component" value="Unassembled WGS sequence"/>
</dbReference>
<keyword evidence="4 11" id="KW-0436">Ligase</keyword>
<dbReference type="GO" id="GO:0006431">
    <property type="term" value="P:methionyl-tRNA aminoacylation"/>
    <property type="evidence" value="ECO:0007669"/>
    <property type="project" value="InterPro"/>
</dbReference>
<proteinExistence type="inferred from homology"/>
<evidence type="ECO:0000256" key="1">
    <source>
        <dbReference type="ARBA" id="ARBA00004496"/>
    </source>
</evidence>
<evidence type="ECO:0000256" key="5">
    <source>
        <dbReference type="ARBA" id="ARBA00022741"/>
    </source>
</evidence>
<evidence type="ECO:0000256" key="2">
    <source>
        <dbReference type="ARBA" id="ARBA00005594"/>
    </source>
</evidence>
<dbReference type="PANTHER" id="PTHR45765">
    <property type="entry name" value="METHIONINE--TRNA LIGASE"/>
    <property type="match status" value="1"/>
</dbReference>
<dbReference type="Gene3D" id="1.10.730.10">
    <property type="entry name" value="Isoleucyl-tRNA Synthetase, Domain 1"/>
    <property type="match status" value="1"/>
</dbReference>
<evidence type="ECO:0000256" key="4">
    <source>
        <dbReference type="ARBA" id="ARBA00022598"/>
    </source>
</evidence>
<dbReference type="Pfam" id="PF09334">
    <property type="entry name" value="tRNA-synt_1g"/>
    <property type="match status" value="1"/>
</dbReference>
<dbReference type="PROSITE" id="PS00178">
    <property type="entry name" value="AA_TRNA_LIGASE_I"/>
    <property type="match status" value="1"/>
</dbReference>
<evidence type="ECO:0000256" key="11">
    <source>
        <dbReference type="RuleBase" id="RU363039"/>
    </source>
</evidence>
<feature type="domain" description="Methionyl/Leucyl tRNA synthetase" evidence="12">
    <location>
        <begin position="10"/>
        <end position="398"/>
    </location>
</feature>
<feature type="domain" description="Methionyl-tRNA synthetase anticodon-binding" evidence="13">
    <location>
        <begin position="417"/>
        <end position="543"/>
    </location>
</feature>
<evidence type="ECO:0000313" key="14">
    <source>
        <dbReference type="EMBL" id="KFG26500.1"/>
    </source>
</evidence>
<dbReference type="InterPro" id="IPR014729">
    <property type="entry name" value="Rossmann-like_a/b/a_fold"/>
</dbReference>
<dbReference type="InterPro" id="IPR033911">
    <property type="entry name" value="MetRS_core"/>
</dbReference>
<dbReference type="HOGENOM" id="CLU_009710_1_2_1"/>
<accession>A0A086J2Y2</accession>
<organism evidence="14 15">
    <name type="scientific">Nematocida ausubeli (strain ATCC PRA-371 / ERTm2)</name>
    <name type="common">Nematode killer fungus</name>
    <dbReference type="NCBI Taxonomy" id="1913371"/>
    <lineage>
        <taxon>Eukaryota</taxon>
        <taxon>Fungi</taxon>
        <taxon>Fungi incertae sedis</taxon>
        <taxon>Microsporidia</taxon>
        <taxon>Nematocida</taxon>
    </lineage>
</organism>
<evidence type="ECO:0000259" key="13">
    <source>
        <dbReference type="Pfam" id="PF19303"/>
    </source>
</evidence>
<comment type="subcellular location">
    <subcellularLocation>
        <location evidence="1">Cytoplasm</location>
    </subcellularLocation>
</comment>
<comment type="catalytic activity">
    <reaction evidence="10">
        <text>tRNA(Met) + L-methionine + ATP = L-methionyl-tRNA(Met) + AMP + diphosphate</text>
        <dbReference type="Rhea" id="RHEA:13481"/>
        <dbReference type="Rhea" id="RHEA-COMP:9667"/>
        <dbReference type="Rhea" id="RHEA-COMP:9698"/>
        <dbReference type="ChEBI" id="CHEBI:30616"/>
        <dbReference type="ChEBI" id="CHEBI:33019"/>
        <dbReference type="ChEBI" id="CHEBI:57844"/>
        <dbReference type="ChEBI" id="CHEBI:78442"/>
        <dbReference type="ChEBI" id="CHEBI:78530"/>
        <dbReference type="ChEBI" id="CHEBI:456215"/>
        <dbReference type="EC" id="6.1.1.10"/>
    </reaction>
</comment>
<protein>
    <recommendedName>
        <fullName evidence="3">methionine--tRNA ligase</fullName>
        <ecNumber evidence="3">6.1.1.10</ecNumber>
    </recommendedName>
    <alternativeName>
        <fullName evidence="9">Methionyl-tRNA synthetase</fullName>
    </alternativeName>
</protein>
<dbReference type="SUPFAM" id="SSF47323">
    <property type="entry name" value="Anticodon-binding domain of a subclass of class I aminoacyl-tRNA synthetases"/>
    <property type="match status" value="1"/>
</dbReference>
<dbReference type="Pfam" id="PF19303">
    <property type="entry name" value="Anticodon_3"/>
    <property type="match status" value="1"/>
</dbReference>
<dbReference type="InterPro" id="IPR001412">
    <property type="entry name" value="aa-tRNA-synth_I_CS"/>
</dbReference>
<dbReference type="GO" id="GO:0005524">
    <property type="term" value="F:ATP binding"/>
    <property type="evidence" value="ECO:0007669"/>
    <property type="project" value="UniProtKB-KW"/>
</dbReference>
<dbReference type="GO" id="GO:0017101">
    <property type="term" value="C:aminoacyl-tRNA synthetase multienzyme complex"/>
    <property type="evidence" value="ECO:0007669"/>
    <property type="project" value="TreeGrafter"/>
</dbReference>
<dbReference type="PRINTS" id="PR01041">
    <property type="entry name" value="TRNASYNTHMET"/>
</dbReference>
<name>A0A086J2Y2_NEMA1</name>
<evidence type="ECO:0000256" key="3">
    <source>
        <dbReference type="ARBA" id="ARBA00012838"/>
    </source>
</evidence>
<keyword evidence="7 11" id="KW-0648">Protein biosynthesis</keyword>
<keyword evidence="5 11" id="KW-0547">Nucleotide-binding</keyword>
<dbReference type="SUPFAM" id="SSF57770">
    <property type="entry name" value="Methionyl-tRNA synthetase (MetRS), Zn-domain"/>
    <property type="match status" value="1"/>
</dbReference>
<dbReference type="InterPro" id="IPR029038">
    <property type="entry name" value="MetRS_Zn"/>
</dbReference>
<dbReference type="EC" id="6.1.1.10" evidence="3"/>
<keyword evidence="6 11" id="KW-0067">ATP-binding</keyword>
<evidence type="ECO:0000256" key="9">
    <source>
        <dbReference type="ARBA" id="ARBA00030904"/>
    </source>
</evidence>
<dbReference type="EMBL" id="AKIJ01000002">
    <property type="protein sequence ID" value="KFG26500.1"/>
    <property type="molecule type" value="Genomic_DNA"/>
</dbReference>
<gene>
    <name evidence="14" type="ORF">NESG_00647</name>
</gene>
<evidence type="ECO:0000256" key="6">
    <source>
        <dbReference type="ARBA" id="ARBA00022840"/>
    </source>
</evidence>
<evidence type="ECO:0000256" key="10">
    <source>
        <dbReference type="ARBA" id="ARBA00047364"/>
    </source>
</evidence>
<evidence type="ECO:0000256" key="8">
    <source>
        <dbReference type="ARBA" id="ARBA00023146"/>
    </source>
</evidence>
<dbReference type="InterPro" id="IPR014758">
    <property type="entry name" value="Met-tRNA_synth"/>
</dbReference>
<dbReference type="GO" id="GO:0005829">
    <property type="term" value="C:cytosol"/>
    <property type="evidence" value="ECO:0007669"/>
    <property type="project" value="TreeGrafter"/>
</dbReference>
<dbReference type="InterPro" id="IPR041872">
    <property type="entry name" value="Anticodon_Met"/>
</dbReference>
<sequence>MAETSGKKQIITAALPYVNNLPHLGNVVGALLSADVYNRYSKMRGNETVYICGTDEYGTASEVSADKEGKTPAELCADNSKKHKEVYDWFQIECDVFGRTSCERHKEVTQKLFTEMWKNDGFIEKEELRFFCEKCSMFLADRYINGVCALCKSPHARGDQCDACGCVLANDEILEPICSTCKSTPEKRNTKHLFYCLDKVQSEVHELIDSHALRWSPAAKQIACEWKAKELIPRCITRDLKHKWGVPVPLAEYEGKVLYVWFDAPIGYITFTDLIGKISWWSDPEVELYQFMGKDNVFFHSVFFPAMLLKCDSVKKYPKMISSTHYLTYEGDKFSKSHNRGIFGHNLLNDAIGPAGIWRFHLMRRRPETGDSDFSWREFHESLNAVLINTIGNLCHRILSFISKRLSKRLNSPKLPDAVVESLNDALIKYIHHMEATEIRQSIECIISVASIGNAYIQKAFEEKVDKDELGVRMSSAANILLLMGRMMLPVVPAEAQKLIDILQVPGKQMLQSTFTEELLHDHEISEPSLLFTPLTNEQISQVEKFCLSECPFVKRKE</sequence>
<dbReference type="InterPro" id="IPR009080">
    <property type="entry name" value="tRNAsynth_Ia_anticodon-bd"/>
</dbReference>
<dbReference type="CDD" id="cd00814">
    <property type="entry name" value="MetRS_core"/>
    <property type="match status" value="1"/>
</dbReference>
<keyword evidence="8 11" id="KW-0030">Aminoacyl-tRNA synthetase</keyword>
<comment type="caution">
    <text evidence="14">The sequence shown here is derived from an EMBL/GenBank/DDBJ whole genome shotgun (WGS) entry which is preliminary data.</text>
</comment>
<evidence type="ECO:0000256" key="7">
    <source>
        <dbReference type="ARBA" id="ARBA00022917"/>
    </source>
</evidence>
<dbReference type="Gene3D" id="2.20.28.20">
    <property type="entry name" value="Methionyl-tRNA synthetase, Zn-domain"/>
    <property type="match status" value="1"/>
</dbReference>
<dbReference type="Gene3D" id="3.40.50.620">
    <property type="entry name" value="HUPs"/>
    <property type="match status" value="1"/>
</dbReference>